<dbReference type="Gene3D" id="3.90.1150.10">
    <property type="entry name" value="Aspartate Aminotransferase, domain 1"/>
    <property type="match status" value="1"/>
</dbReference>
<comment type="subunit">
    <text evidence="2">Homotetramer.</text>
</comment>
<dbReference type="PIRSF" id="PIRSF001434">
    <property type="entry name" value="CGS"/>
    <property type="match status" value="1"/>
</dbReference>
<dbReference type="EMBL" id="AGCJ01000002">
    <property type="protein sequence ID" value="EHM44013.1"/>
    <property type="molecule type" value="Genomic_DNA"/>
</dbReference>
<keyword evidence="3 9" id="KW-0808">Transferase</keyword>
<dbReference type="GO" id="GO:0006535">
    <property type="term" value="P:cysteine biosynthetic process from serine"/>
    <property type="evidence" value="ECO:0007669"/>
    <property type="project" value="TreeGrafter"/>
</dbReference>
<keyword evidence="10" id="KW-1185">Reference proteome</keyword>
<dbReference type="OrthoDB" id="9780685at2"/>
<dbReference type="RefSeq" id="WP_006789060.1">
    <property type="nucleotide sequence ID" value="NZ_JH417561.1"/>
</dbReference>
<protein>
    <recommendedName>
        <fullName evidence="6">O-succinylhomoserine sulfhydrylase</fullName>
    </recommendedName>
</protein>
<evidence type="ECO:0000313" key="10">
    <source>
        <dbReference type="Proteomes" id="UP000005481"/>
    </source>
</evidence>
<comment type="similarity">
    <text evidence="5">Belongs to the trans-sulfuration enzymes family. MetZ subfamily.</text>
</comment>
<reference evidence="9 10" key="1">
    <citation type="submission" date="2011-08" db="EMBL/GenBank/DDBJ databases">
        <authorList>
            <person name="Weinstock G."/>
            <person name="Sodergren E."/>
            <person name="Clifton S."/>
            <person name="Fulton L."/>
            <person name="Fulton B."/>
            <person name="Courtney L."/>
            <person name="Fronick C."/>
            <person name="Harrison M."/>
            <person name="Strong C."/>
            <person name="Farmer C."/>
            <person name="Delahaunty K."/>
            <person name="Markovic C."/>
            <person name="Hall O."/>
            <person name="Minx P."/>
            <person name="Tomlinson C."/>
            <person name="Mitreva M."/>
            <person name="Hou S."/>
            <person name="Chen J."/>
            <person name="Wollam A."/>
            <person name="Pepin K.H."/>
            <person name="Johnson M."/>
            <person name="Bhonagiri V."/>
            <person name="Zhang X."/>
            <person name="Suruliraj S."/>
            <person name="Warren W."/>
            <person name="Chinwalla A."/>
            <person name="Mardis E.R."/>
            <person name="Wilson R.K."/>
        </authorList>
    </citation>
    <scope>NUCLEOTIDE SEQUENCE [LARGE SCALE GENOMIC DNA]</scope>
    <source>
        <strain evidence="9 10">F0357</strain>
    </source>
</reference>
<proteinExistence type="inferred from homology"/>
<dbReference type="PANTHER" id="PTHR43797:SF2">
    <property type="entry name" value="HOMOCYSTEINE_CYSTEINE SYNTHASE"/>
    <property type="match status" value="1"/>
</dbReference>
<dbReference type="PROSITE" id="PS00868">
    <property type="entry name" value="CYS_MET_METAB_PP"/>
    <property type="match status" value="1"/>
</dbReference>
<dbReference type="PATRIC" id="fig|861450.3.peg.81"/>
<dbReference type="InterPro" id="IPR015422">
    <property type="entry name" value="PyrdxlP-dep_Trfase_small"/>
</dbReference>
<dbReference type="InterPro" id="IPR000277">
    <property type="entry name" value="Cys/Met-Metab_PyrdxlP-dep_enz"/>
</dbReference>
<dbReference type="GO" id="GO:0004124">
    <property type="term" value="F:cysteine synthase activity"/>
    <property type="evidence" value="ECO:0007669"/>
    <property type="project" value="TreeGrafter"/>
</dbReference>
<evidence type="ECO:0000256" key="8">
    <source>
        <dbReference type="RuleBase" id="RU362118"/>
    </source>
</evidence>
<dbReference type="SUPFAM" id="SSF53383">
    <property type="entry name" value="PLP-dependent transferases"/>
    <property type="match status" value="1"/>
</dbReference>
<dbReference type="GO" id="GO:0030170">
    <property type="term" value="F:pyridoxal phosphate binding"/>
    <property type="evidence" value="ECO:0007669"/>
    <property type="project" value="InterPro"/>
</dbReference>
<comment type="caution">
    <text evidence="9">The sequence shown here is derived from an EMBL/GenBank/DDBJ whole genome shotgun (WGS) entry which is preliminary data.</text>
</comment>
<gene>
    <name evidence="9" type="ORF">HMPREF0080_00083</name>
</gene>
<feature type="modified residue" description="N6-(pyridoxal phosphate)lysine" evidence="7">
    <location>
        <position position="211"/>
    </location>
</feature>
<evidence type="ECO:0000256" key="4">
    <source>
        <dbReference type="ARBA" id="ARBA00022898"/>
    </source>
</evidence>
<dbReference type="InterPro" id="IPR054542">
    <property type="entry name" value="Cys_met_metab_PP"/>
</dbReference>
<evidence type="ECO:0000256" key="5">
    <source>
        <dbReference type="ARBA" id="ARBA00060995"/>
    </source>
</evidence>
<keyword evidence="4 7" id="KW-0663">Pyridoxal phosphate</keyword>
<dbReference type="FunFam" id="3.90.1150.10:FF:000033">
    <property type="entry name" value="Cystathionine gamma-synthase"/>
    <property type="match status" value="1"/>
</dbReference>
<dbReference type="Pfam" id="PF01053">
    <property type="entry name" value="Cys_Met_Meta_PP"/>
    <property type="match status" value="1"/>
</dbReference>
<evidence type="ECO:0000256" key="1">
    <source>
        <dbReference type="ARBA" id="ARBA00001933"/>
    </source>
</evidence>
<dbReference type="InterPro" id="IPR015424">
    <property type="entry name" value="PyrdxlP-dep_Trfase"/>
</dbReference>
<dbReference type="GO" id="GO:0005737">
    <property type="term" value="C:cytoplasm"/>
    <property type="evidence" value="ECO:0007669"/>
    <property type="project" value="TreeGrafter"/>
</dbReference>
<dbReference type="InterPro" id="IPR015421">
    <property type="entry name" value="PyrdxlP-dep_Trfase_major"/>
</dbReference>
<comment type="cofactor">
    <cofactor evidence="1 8">
        <name>pyridoxal 5'-phosphate</name>
        <dbReference type="ChEBI" id="CHEBI:597326"/>
    </cofactor>
</comment>
<evidence type="ECO:0000256" key="3">
    <source>
        <dbReference type="ARBA" id="ARBA00022679"/>
    </source>
</evidence>
<dbReference type="FunFam" id="3.40.640.10:FF:000035">
    <property type="entry name" value="O-succinylhomoserine sulfhydrylase"/>
    <property type="match status" value="1"/>
</dbReference>
<sequence length="429" mass="46253">MSENTKAYKFETLQQHAGQIADPTTGARAVPIYQTTSYVFDSTQDGEDQFALRKPGYIYSRLANPTQEVFEKRIAALEGGTAALAAASGSAAITLSVLNIAGAGDEIVAAPTLYGGTVELFTETFKHLGITARFFNPDDTDSLRAAITDKTKLVYIESLGNPAINIPDFEAIAAIAHANGLPVFVDNTFATPYLFRPLEHGCDIVLHSATKFIGGHGTTLGGVIVENGKFDWIGSGRFPELAQPDESYNGITFIEDVPGAGFVTRIRAKSLRDLGPAISPFSAWLLLQGTETLSLRIERHVENARKIAAFLENHRQVANVNYPSLPSSPYNALAKKYFPKGTGSIFSFELKEGRRAARAFIDAAHIFSNLANVGDSKSLLIHPASTTHAQLNEEQLKAAGITAGTIRISVGIENADDLLDDLEQALRQI</sequence>
<dbReference type="CDD" id="cd00614">
    <property type="entry name" value="CGS_like"/>
    <property type="match status" value="1"/>
</dbReference>
<dbReference type="NCBIfam" id="TIGR01326">
    <property type="entry name" value="OAH_OAS_sulfhy"/>
    <property type="match status" value="1"/>
</dbReference>
<dbReference type="InterPro" id="IPR006235">
    <property type="entry name" value="OAc-hSer/O-AcSer_sulfhydrylase"/>
</dbReference>
<dbReference type="AlphaFoldDB" id="G9YEM4"/>
<evidence type="ECO:0000256" key="7">
    <source>
        <dbReference type="PIRSR" id="PIRSR001434-2"/>
    </source>
</evidence>
<dbReference type="GO" id="GO:0019346">
    <property type="term" value="P:transsulfuration"/>
    <property type="evidence" value="ECO:0007669"/>
    <property type="project" value="InterPro"/>
</dbReference>
<name>G9YEM4_9FIRM</name>
<evidence type="ECO:0000313" key="9">
    <source>
        <dbReference type="EMBL" id="EHM44013.1"/>
    </source>
</evidence>
<dbReference type="STRING" id="861450.HMPREF0080_00083"/>
<dbReference type="eggNOG" id="COG2873">
    <property type="taxonomic scope" value="Bacteria"/>
</dbReference>
<accession>G9YEM4</accession>
<organism evidence="9 10">
    <name type="scientific">Anaeroglobus geminatus F0357</name>
    <dbReference type="NCBI Taxonomy" id="861450"/>
    <lineage>
        <taxon>Bacteria</taxon>
        <taxon>Bacillati</taxon>
        <taxon>Bacillota</taxon>
        <taxon>Negativicutes</taxon>
        <taxon>Veillonellales</taxon>
        <taxon>Veillonellaceae</taxon>
        <taxon>Anaeroglobus</taxon>
    </lineage>
</organism>
<evidence type="ECO:0000256" key="6">
    <source>
        <dbReference type="ARBA" id="ARBA00071157"/>
    </source>
</evidence>
<dbReference type="Gene3D" id="3.40.640.10">
    <property type="entry name" value="Type I PLP-dependent aspartate aminotransferase-like (Major domain)"/>
    <property type="match status" value="1"/>
</dbReference>
<dbReference type="PANTHER" id="PTHR43797">
    <property type="entry name" value="HOMOCYSTEINE/CYSTEINE SYNTHASE"/>
    <property type="match status" value="1"/>
</dbReference>
<dbReference type="GO" id="GO:0071269">
    <property type="term" value="P:L-homocysteine biosynthetic process"/>
    <property type="evidence" value="ECO:0007669"/>
    <property type="project" value="TreeGrafter"/>
</dbReference>
<dbReference type="Proteomes" id="UP000005481">
    <property type="component" value="Unassembled WGS sequence"/>
</dbReference>
<dbReference type="HOGENOM" id="CLU_018986_4_0_9"/>
<dbReference type="GO" id="GO:0003961">
    <property type="term" value="F:O-acetylhomoserine aminocarboxypropyltransferase activity"/>
    <property type="evidence" value="ECO:0007669"/>
    <property type="project" value="TreeGrafter"/>
</dbReference>
<evidence type="ECO:0000256" key="2">
    <source>
        <dbReference type="ARBA" id="ARBA00011881"/>
    </source>
</evidence>